<evidence type="ECO:0000313" key="3">
    <source>
        <dbReference type="Proteomes" id="UP000467841"/>
    </source>
</evidence>
<feature type="region of interest" description="Disordered" evidence="1">
    <location>
        <begin position="59"/>
        <end position="78"/>
    </location>
</feature>
<evidence type="ECO:0000256" key="1">
    <source>
        <dbReference type="SAM" id="MobiDB-lite"/>
    </source>
</evidence>
<keyword evidence="3" id="KW-1185">Reference proteome</keyword>
<sequence>MCLKVEFEFGTLVKKQSNKMTNSEGSALHRGEWLRVRSSNAREEGLRCKPIWRRMDQRMEESDAEDMSTLRNSLRVRD</sequence>
<accession>A0A6D2KQM6</accession>
<organism evidence="2 3">
    <name type="scientific">Microthlaspi erraticum</name>
    <dbReference type="NCBI Taxonomy" id="1685480"/>
    <lineage>
        <taxon>Eukaryota</taxon>
        <taxon>Viridiplantae</taxon>
        <taxon>Streptophyta</taxon>
        <taxon>Embryophyta</taxon>
        <taxon>Tracheophyta</taxon>
        <taxon>Spermatophyta</taxon>
        <taxon>Magnoliopsida</taxon>
        <taxon>eudicotyledons</taxon>
        <taxon>Gunneridae</taxon>
        <taxon>Pentapetalae</taxon>
        <taxon>rosids</taxon>
        <taxon>malvids</taxon>
        <taxon>Brassicales</taxon>
        <taxon>Brassicaceae</taxon>
        <taxon>Coluteocarpeae</taxon>
        <taxon>Microthlaspi</taxon>
    </lineage>
</organism>
<name>A0A6D2KQM6_9BRAS</name>
<protein>
    <submittedName>
        <fullName evidence="2">Uncharacterized protein</fullName>
    </submittedName>
</protein>
<proteinExistence type="predicted"/>
<comment type="caution">
    <text evidence="2">The sequence shown here is derived from an EMBL/GenBank/DDBJ whole genome shotgun (WGS) entry which is preliminary data.</text>
</comment>
<dbReference type="EMBL" id="CACVBM020001758">
    <property type="protein sequence ID" value="CAA7059163.1"/>
    <property type="molecule type" value="Genomic_DNA"/>
</dbReference>
<dbReference type="Proteomes" id="UP000467841">
    <property type="component" value="Unassembled WGS sequence"/>
</dbReference>
<evidence type="ECO:0000313" key="2">
    <source>
        <dbReference type="EMBL" id="CAA7059163.1"/>
    </source>
</evidence>
<gene>
    <name evidence="2" type="ORF">MERR_LOCUS46399</name>
</gene>
<dbReference type="AlphaFoldDB" id="A0A6D2KQM6"/>
<reference evidence="2" key="1">
    <citation type="submission" date="2020-01" db="EMBL/GenBank/DDBJ databases">
        <authorList>
            <person name="Mishra B."/>
        </authorList>
    </citation>
    <scope>NUCLEOTIDE SEQUENCE [LARGE SCALE GENOMIC DNA]</scope>
</reference>